<dbReference type="RefSeq" id="WP_198826081.1">
    <property type="nucleotide sequence ID" value="NZ_JAEILT010000055.1"/>
</dbReference>
<gene>
    <name evidence="1" type="ORF">JEU11_20845</name>
</gene>
<evidence type="ECO:0000313" key="2">
    <source>
        <dbReference type="Proteomes" id="UP000649232"/>
    </source>
</evidence>
<comment type="caution">
    <text evidence="1">The sequence shown here is derived from an EMBL/GenBank/DDBJ whole genome shotgun (WGS) entry which is preliminary data.</text>
</comment>
<evidence type="ECO:0008006" key="3">
    <source>
        <dbReference type="Google" id="ProtNLM"/>
    </source>
</evidence>
<proteinExistence type="predicted"/>
<dbReference type="EMBL" id="JAEILT010000055">
    <property type="protein sequence ID" value="MBJ2138898.1"/>
    <property type="molecule type" value="Genomic_DNA"/>
</dbReference>
<accession>A0ABS0WKE7</accession>
<name>A0ABS0WKE7_9ALTE</name>
<dbReference type="Proteomes" id="UP000649232">
    <property type="component" value="Unassembled WGS sequence"/>
</dbReference>
<protein>
    <recommendedName>
        <fullName evidence="3">Antitoxin Xre/MbcA/ParS-like toxin-binding domain-containing protein</fullName>
    </recommendedName>
</protein>
<organism evidence="1 2">
    <name type="scientific">Paraglaciecola chathamensis</name>
    <dbReference type="NCBI Taxonomy" id="368405"/>
    <lineage>
        <taxon>Bacteria</taxon>
        <taxon>Pseudomonadati</taxon>
        <taxon>Pseudomonadota</taxon>
        <taxon>Gammaproteobacteria</taxon>
        <taxon>Alteromonadales</taxon>
        <taxon>Alteromonadaceae</taxon>
        <taxon>Paraglaciecola</taxon>
    </lineage>
</organism>
<reference evidence="1 2" key="1">
    <citation type="submission" date="2020-12" db="EMBL/GenBank/DDBJ databases">
        <title>Draft genome sequences of nine environmental bacterial isolates colonizing plastic.</title>
        <authorList>
            <person name="Borre I."/>
            <person name="Sonnenschein E.C."/>
        </authorList>
    </citation>
    <scope>NUCLEOTIDE SEQUENCE [LARGE SCALE GENOMIC DNA]</scope>
    <source>
        <strain evidence="1 2">IB30</strain>
    </source>
</reference>
<sequence>MTDISPAESNDMNVTDAELSKVTTIVIELLKKWGLNEKQKTALIGESTSPEIHMRLSLLLNIHEELRLMFDNPLNIFGFMTMINHNEPFYGIRPIDLACQNIEGLKLTYQAIHNISA</sequence>
<evidence type="ECO:0000313" key="1">
    <source>
        <dbReference type="EMBL" id="MBJ2138898.1"/>
    </source>
</evidence>